<dbReference type="Proteomes" id="UP000245626">
    <property type="component" value="Unassembled WGS sequence"/>
</dbReference>
<reference evidence="1 2" key="1">
    <citation type="journal article" date="2018" name="Mol. Biol. Evol.">
        <title>Broad Genomic Sampling Reveals a Smut Pathogenic Ancestry of the Fungal Clade Ustilaginomycotina.</title>
        <authorList>
            <person name="Kijpornyongpan T."/>
            <person name="Mondo S.J."/>
            <person name="Barry K."/>
            <person name="Sandor L."/>
            <person name="Lee J."/>
            <person name="Lipzen A."/>
            <person name="Pangilinan J."/>
            <person name="LaButti K."/>
            <person name="Hainaut M."/>
            <person name="Henrissat B."/>
            <person name="Grigoriev I.V."/>
            <person name="Spatafora J.W."/>
            <person name="Aime M.C."/>
        </authorList>
    </citation>
    <scope>NUCLEOTIDE SEQUENCE [LARGE SCALE GENOMIC DNA]</scope>
    <source>
        <strain evidence="1 2">SA 807</strain>
    </source>
</reference>
<evidence type="ECO:0000313" key="1">
    <source>
        <dbReference type="EMBL" id="PWN50358.1"/>
    </source>
</evidence>
<proteinExistence type="predicted"/>
<gene>
    <name evidence="1" type="ORF">IE53DRAFT_98855</name>
</gene>
<protein>
    <submittedName>
        <fullName evidence="1">Uncharacterized protein</fullName>
    </submittedName>
</protein>
<dbReference type="EMBL" id="KZ819940">
    <property type="protein sequence ID" value="PWN50358.1"/>
    <property type="molecule type" value="Genomic_DNA"/>
</dbReference>
<sequence>MSTRAFRLWRALLPANGGCEIPHEWRGSWMESPGSLRHHSPSFLLPPCPSSASSASMELALESVVEEHRRRGWTNLRSFPTHSPQTLPILPRNRSTLANLHSPLGPAQYQCCLLPRLASTHTPLRPLRFLLPNSPAALDVYHAQGEPFASTPCLVCTLPSDMPIPTALRIIIILASSATFRRLSQGRAHSAKTHLSVSYRLPSYPVYQLQLV</sequence>
<name>A0ACD0NWZ6_9BASI</name>
<accession>A0ACD0NWZ6</accession>
<keyword evidence="2" id="KW-1185">Reference proteome</keyword>
<organism evidence="1 2">
    <name type="scientific">Violaceomyces palustris</name>
    <dbReference type="NCBI Taxonomy" id="1673888"/>
    <lineage>
        <taxon>Eukaryota</taxon>
        <taxon>Fungi</taxon>
        <taxon>Dikarya</taxon>
        <taxon>Basidiomycota</taxon>
        <taxon>Ustilaginomycotina</taxon>
        <taxon>Ustilaginomycetes</taxon>
        <taxon>Violaceomycetales</taxon>
        <taxon>Violaceomycetaceae</taxon>
        <taxon>Violaceomyces</taxon>
    </lineage>
</organism>
<evidence type="ECO:0000313" key="2">
    <source>
        <dbReference type="Proteomes" id="UP000245626"/>
    </source>
</evidence>